<evidence type="ECO:0000313" key="1">
    <source>
        <dbReference type="EMBL" id="ARJ57879.1"/>
    </source>
</evidence>
<protein>
    <submittedName>
        <fullName evidence="1">Uncharacterized protein</fullName>
    </submittedName>
</protein>
<dbReference type="EMBL" id="KX893538">
    <property type="protein sequence ID" value="ARJ57879.1"/>
    <property type="molecule type" value="Genomic_DNA"/>
</dbReference>
<geneLocation type="plasmid" evidence="1">
    <name>pG20</name>
</geneLocation>
<reference evidence="1" key="1">
    <citation type="submission" date="2016-09" db="EMBL/GenBank/DDBJ databases">
        <title>IS1411 activates the second repA gene of the plasmid pG20 in Pseudomonas fluorescens PC20.</title>
        <authorList>
            <person name="Naanuri E."/>
            <person name="Heinaru E."/>
            <person name="Joesaar M."/>
            <person name="Heinaru A."/>
        </authorList>
    </citation>
    <scope>NUCLEOTIDE SEQUENCE</scope>
    <source>
        <strain evidence="1">PC20</strain>
        <plasmid evidence="1">pG20</plasmid>
    </source>
</reference>
<name>A0A1W6C0H9_PSEFL</name>
<keyword evidence="1" id="KW-0614">Plasmid</keyword>
<sequence length="61" mass="7002">MAKKRKIPRLDCILSGLSMQVAFEVASKRWPAVKLGYVGTDRQTFQHYFQEFGNPEPFILG</sequence>
<dbReference type="AlphaFoldDB" id="A0A1W6C0H9"/>
<organism evidence="1">
    <name type="scientific">Pseudomonas fluorescens</name>
    <dbReference type="NCBI Taxonomy" id="294"/>
    <lineage>
        <taxon>Bacteria</taxon>
        <taxon>Pseudomonadati</taxon>
        <taxon>Pseudomonadota</taxon>
        <taxon>Gammaproteobacteria</taxon>
        <taxon>Pseudomonadales</taxon>
        <taxon>Pseudomonadaceae</taxon>
        <taxon>Pseudomonas</taxon>
    </lineage>
</organism>
<accession>A0A1W6C0H9</accession>
<proteinExistence type="predicted"/>